<proteinExistence type="predicted"/>
<reference evidence="1 2" key="1">
    <citation type="submission" date="2015-01" db="EMBL/GenBank/DDBJ databases">
        <title>Evolution of Trichinella species and genotypes.</title>
        <authorList>
            <person name="Korhonen P.K."/>
            <person name="Edoardo P."/>
            <person name="Giuseppe L.R."/>
            <person name="Gasser R.B."/>
        </authorList>
    </citation>
    <scope>NUCLEOTIDE SEQUENCE [LARGE SCALE GENOMIC DNA]</scope>
    <source>
        <strain evidence="1">ISS470</strain>
    </source>
</reference>
<name>A0A0V1DP26_TRIPS</name>
<feature type="non-terminal residue" evidence="1">
    <location>
        <position position="1"/>
    </location>
</feature>
<keyword evidence="2" id="KW-1185">Reference proteome</keyword>
<accession>A0A0V1DP26</accession>
<organism evidence="1 2">
    <name type="scientific">Trichinella pseudospiralis</name>
    <name type="common">Parasitic roundworm</name>
    <dbReference type="NCBI Taxonomy" id="6337"/>
    <lineage>
        <taxon>Eukaryota</taxon>
        <taxon>Metazoa</taxon>
        <taxon>Ecdysozoa</taxon>
        <taxon>Nematoda</taxon>
        <taxon>Enoplea</taxon>
        <taxon>Dorylaimia</taxon>
        <taxon>Trichinellida</taxon>
        <taxon>Trichinellidae</taxon>
        <taxon>Trichinella</taxon>
    </lineage>
</organism>
<protein>
    <submittedName>
        <fullName evidence="1">Uncharacterized protein</fullName>
    </submittedName>
</protein>
<dbReference type="Proteomes" id="UP000054995">
    <property type="component" value="Unassembled WGS sequence"/>
</dbReference>
<dbReference type="EMBL" id="JYDT01002557">
    <property type="protein sequence ID" value="KRY63205.1"/>
    <property type="molecule type" value="Genomic_DNA"/>
</dbReference>
<evidence type="ECO:0000313" key="1">
    <source>
        <dbReference type="EMBL" id="KRY63205.1"/>
    </source>
</evidence>
<sequence length="73" mass="8120">LTLLLRLWSTHKKEPIMTALQKTQQAAESDADIRIQLMDRSNSPLLLNWGRLKEAEEKGDPVGGPAVSINLDP</sequence>
<comment type="caution">
    <text evidence="1">The sequence shown here is derived from an EMBL/GenBank/DDBJ whole genome shotgun (WGS) entry which is preliminary data.</text>
</comment>
<evidence type="ECO:0000313" key="2">
    <source>
        <dbReference type="Proteomes" id="UP000054995"/>
    </source>
</evidence>
<gene>
    <name evidence="1" type="ORF">T4D_16920</name>
</gene>
<dbReference type="AlphaFoldDB" id="A0A0V1DP26"/>